<dbReference type="NCBIfam" id="TIGR00574">
    <property type="entry name" value="dnl1"/>
    <property type="match status" value="1"/>
</dbReference>
<feature type="binding site" evidence="19">
    <location>
        <position position="359"/>
    </location>
    <ligand>
        <name>ATP</name>
        <dbReference type="ChEBI" id="CHEBI:30616"/>
    </ligand>
</feature>
<evidence type="ECO:0000256" key="1">
    <source>
        <dbReference type="ARBA" id="ARBA00001936"/>
    </source>
</evidence>
<keyword evidence="5 19" id="KW-0436">Ligase</keyword>
<evidence type="ECO:0000256" key="13">
    <source>
        <dbReference type="ARBA" id="ARBA00023172"/>
    </source>
</evidence>
<evidence type="ECO:0000256" key="3">
    <source>
        <dbReference type="ARBA" id="ARBA00007572"/>
    </source>
</evidence>
<accession>A0A7C4JKT2</accession>
<evidence type="ECO:0000256" key="8">
    <source>
        <dbReference type="ARBA" id="ARBA00022723"/>
    </source>
</evidence>
<feature type="binding site" evidence="19">
    <location>
        <position position="289"/>
    </location>
    <ligand>
        <name>ATP</name>
        <dbReference type="ChEBI" id="CHEBI:30616"/>
    </ligand>
</feature>
<keyword evidence="12 19" id="KW-0460">Magnesium</keyword>
<comment type="caution">
    <text evidence="22">The sequence shown here is derived from an EMBL/GenBank/DDBJ whole genome shotgun (WGS) entry which is preliminary data.</text>
</comment>
<feature type="binding site" evidence="19">
    <location>
        <position position="274"/>
    </location>
    <ligand>
        <name>ATP</name>
        <dbReference type="ChEBI" id="CHEBI:30616"/>
    </ligand>
</feature>
<comment type="catalytic activity">
    <reaction evidence="19">
        <text>ATP + (deoxyribonucleotide)n-3'-hydroxyl + 5'-phospho-(deoxyribonucleotide)m = (deoxyribonucleotide)n+m + AMP + diphosphate.</text>
        <dbReference type="EC" id="6.5.1.1"/>
    </reaction>
</comment>
<comment type="cofactor">
    <cofactor evidence="1">
        <name>Mn(2+)</name>
        <dbReference type="ChEBI" id="CHEBI:29035"/>
    </cofactor>
</comment>
<evidence type="ECO:0000256" key="16">
    <source>
        <dbReference type="ARBA" id="ARBA00050126"/>
    </source>
</evidence>
<dbReference type="InterPro" id="IPR012310">
    <property type="entry name" value="DNA_ligase_ATP-dep_cent"/>
</dbReference>
<dbReference type="SUPFAM" id="SSF56091">
    <property type="entry name" value="DNA ligase/mRNA capping enzyme, catalytic domain"/>
    <property type="match status" value="1"/>
</dbReference>
<comment type="catalytic activity">
    <reaction evidence="18">
        <text>ADP + (deoxyribonucleotide)n-3'-hydroxyl + 5'-phospho-(deoxyribonucleotide)m = (deoxyribonucleotide)n+m + AMP + phosphate.</text>
        <dbReference type="EC" id="6.5.1.7"/>
    </reaction>
</comment>
<dbReference type="GO" id="GO:0051301">
    <property type="term" value="P:cell division"/>
    <property type="evidence" value="ECO:0007669"/>
    <property type="project" value="UniProtKB-KW"/>
</dbReference>
<feature type="binding site" evidence="19">
    <location>
        <position position="436"/>
    </location>
    <ligand>
        <name>ATP</name>
        <dbReference type="ChEBI" id="CHEBI:30616"/>
    </ligand>
</feature>
<evidence type="ECO:0000256" key="10">
    <source>
        <dbReference type="ARBA" id="ARBA00022763"/>
    </source>
</evidence>
<dbReference type="GO" id="GO:0046872">
    <property type="term" value="F:metal ion binding"/>
    <property type="evidence" value="ECO:0007669"/>
    <property type="project" value="UniProtKB-KW"/>
</dbReference>
<dbReference type="FunFam" id="2.40.50.140:FF:000062">
    <property type="entry name" value="DNA ligase"/>
    <property type="match status" value="1"/>
</dbReference>
<keyword evidence="7 19" id="KW-0235">DNA replication</keyword>
<feature type="binding site" evidence="19">
    <location>
        <position position="267"/>
    </location>
    <ligand>
        <name>ATP</name>
        <dbReference type="ChEBI" id="CHEBI:30616"/>
    </ligand>
</feature>
<dbReference type="SUPFAM" id="SSF117018">
    <property type="entry name" value="ATP-dependent DNA ligase DNA-binding domain"/>
    <property type="match status" value="1"/>
</dbReference>
<dbReference type="Gene3D" id="1.10.3260.10">
    <property type="entry name" value="DNA ligase, ATP-dependent, N-terminal domain"/>
    <property type="match status" value="1"/>
</dbReference>
<evidence type="ECO:0000256" key="4">
    <source>
        <dbReference type="ARBA" id="ARBA00013308"/>
    </source>
</evidence>
<dbReference type="InterPro" id="IPR036599">
    <property type="entry name" value="DNA_ligase_N_sf"/>
</dbReference>
<proteinExistence type="inferred from homology"/>
<evidence type="ECO:0000256" key="20">
    <source>
        <dbReference type="RuleBase" id="RU004196"/>
    </source>
</evidence>
<keyword evidence="15 19" id="KW-0131">Cell cycle</keyword>
<feature type="domain" description="ATP-dependent DNA ligase family profile" evidence="21">
    <location>
        <begin position="347"/>
        <end position="482"/>
    </location>
</feature>
<dbReference type="EMBL" id="DTBP01000010">
    <property type="protein sequence ID" value="HGQ73579.1"/>
    <property type="molecule type" value="Genomic_DNA"/>
</dbReference>
<dbReference type="InterPro" id="IPR016059">
    <property type="entry name" value="DNA_ligase_ATP-dep_CS"/>
</dbReference>
<dbReference type="PROSITE" id="PS00697">
    <property type="entry name" value="DNA_LIGASE_A1"/>
    <property type="match status" value="1"/>
</dbReference>
<evidence type="ECO:0000256" key="2">
    <source>
        <dbReference type="ARBA" id="ARBA00001946"/>
    </source>
</evidence>
<protein>
    <recommendedName>
        <fullName evidence="4 19">DNA ligase</fullName>
        <ecNumber evidence="19">6.5.1.1</ecNumber>
    </recommendedName>
    <alternativeName>
        <fullName evidence="19">Polydeoxyribonucleotide synthase [ATP]</fullName>
    </alternativeName>
</protein>
<dbReference type="PROSITE" id="PS50160">
    <property type="entry name" value="DNA_LIGASE_A3"/>
    <property type="match status" value="1"/>
</dbReference>
<evidence type="ECO:0000313" key="22">
    <source>
        <dbReference type="EMBL" id="HGQ73579.1"/>
    </source>
</evidence>
<dbReference type="CDD" id="cd07901">
    <property type="entry name" value="Adenylation_DNA_ligase_Arch_LigB"/>
    <property type="match status" value="1"/>
</dbReference>
<evidence type="ECO:0000256" key="18">
    <source>
        <dbReference type="ARBA" id="ARBA00052066"/>
    </source>
</evidence>
<reference evidence="22" key="1">
    <citation type="journal article" date="2020" name="mSystems">
        <title>Genome- and Community-Level Interaction Insights into Carbon Utilization and Element Cycling Functions of Hydrothermarchaeota in Hydrothermal Sediment.</title>
        <authorList>
            <person name="Zhou Z."/>
            <person name="Liu Y."/>
            <person name="Xu W."/>
            <person name="Pan J."/>
            <person name="Luo Z.H."/>
            <person name="Li M."/>
        </authorList>
    </citation>
    <scope>NUCLEOTIDE SEQUENCE [LARGE SCALE GENOMIC DNA]</scope>
    <source>
        <strain evidence="22">SpSt-648</strain>
    </source>
</reference>
<comment type="catalytic activity">
    <reaction evidence="16">
        <text>GTP + (deoxyribonucleotide)n-3'-hydroxyl + 5'-phospho-(deoxyribonucleotide)m = (deoxyribonucleotide)n+m + GMP + diphosphate.</text>
        <dbReference type="EC" id="6.5.1.7"/>
    </reaction>
</comment>
<dbReference type="PROSITE" id="PS00333">
    <property type="entry name" value="DNA_LIGASE_A2"/>
    <property type="match status" value="1"/>
</dbReference>
<dbReference type="SUPFAM" id="SSF50249">
    <property type="entry name" value="Nucleic acid-binding proteins"/>
    <property type="match status" value="1"/>
</dbReference>
<dbReference type="AlphaFoldDB" id="A0A7C4JKT2"/>
<keyword evidence="6 19" id="KW-0132">Cell division</keyword>
<dbReference type="InterPro" id="IPR000977">
    <property type="entry name" value="DNA_ligase_ATP-dep"/>
</dbReference>
<dbReference type="InterPro" id="IPR012340">
    <property type="entry name" value="NA-bd_OB-fold"/>
</dbReference>
<feature type="binding site" evidence="19">
    <location>
        <position position="442"/>
    </location>
    <ligand>
        <name>ATP</name>
        <dbReference type="ChEBI" id="CHEBI:30616"/>
    </ligand>
</feature>
<dbReference type="CDD" id="cd07969">
    <property type="entry name" value="OBF_DNA_ligase_I"/>
    <property type="match status" value="1"/>
</dbReference>
<dbReference type="GO" id="GO:0006281">
    <property type="term" value="P:DNA repair"/>
    <property type="evidence" value="ECO:0007669"/>
    <property type="project" value="UniProtKB-UniRule"/>
</dbReference>
<keyword evidence="8 19" id="KW-0479">Metal-binding</keyword>
<dbReference type="InterPro" id="IPR012309">
    <property type="entry name" value="DNA_ligase_ATP-dep_C"/>
</dbReference>
<evidence type="ECO:0000259" key="21">
    <source>
        <dbReference type="PROSITE" id="PS50160"/>
    </source>
</evidence>
<dbReference type="Pfam" id="PF01068">
    <property type="entry name" value="DNA_ligase_A_M"/>
    <property type="match status" value="1"/>
</dbReference>
<dbReference type="GO" id="GO:0005524">
    <property type="term" value="F:ATP binding"/>
    <property type="evidence" value="ECO:0007669"/>
    <property type="project" value="UniProtKB-UniRule"/>
</dbReference>
<evidence type="ECO:0000256" key="5">
    <source>
        <dbReference type="ARBA" id="ARBA00022598"/>
    </source>
</evidence>
<dbReference type="GO" id="GO:0071897">
    <property type="term" value="P:DNA biosynthetic process"/>
    <property type="evidence" value="ECO:0007669"/>
    <property type="project" value="InterPro"/>
</dbReference>
<evidence type="ECO:0000256" key="9">
    <source>
        <dbReference type="ARBA" id="ARBA00022741"/>
    </source>
</evidence>
<comment type="catalytic activity">
    <reaction evidence="17">
        <text>ATP + (deoxyribonucleotide)n-3'-hydroxyl + 5'-phospho-(deoxyribonucleotide)m = (deoxyribonucleotide)n+m + AMP + diphosphate.</text>
        <dbReference type="EC" id="6.5.1.7"/>
    </reaction>
</comment>
<dbReference type="FunFam" id="1.10.3260.10:FF:000007">
    <property type="entry name" value="DNA ligase"/>
    <property type="match status" value="1"/>
</dbReference>
<comment type="similarity">
    <text evidence="3 19 20">Belongs to the ATP-dependent DNA ligase family.</text>
</comment>
<dbReference type="InterPro" id="IPR050191">
    <property type="entry name" value="ATP-dep_DNA_ligase"/>
</dbReference>
<evidence type="ECO:0000256" key="12">
    <source>
        <dbReference type="ARBA" id="ARBA00022842"/>
    </source>
</evidence>
<dbReference type="InterPro" id="IPR022865">
    <property type="entry name" value="DNA_ligae_ATP-dep_bac/arc"/>
</dbReference>
<comment type="function">
    <text evidence="19">DNA ligase that seals nicks in double-stranded DNA during DNA replication, DNA recombination and DNA repair.</text>
</comment>
<dbReference type="PANTHER" id="PTHR45674:SF4">
    <property type="entry name" value="DNA LIGASE 1"/>
    <property type="match status" value="1"/>
</dbReference>
<gene>
    <name evidence="19" type="primary">lig</name>
    <name evidence="22" type="ORF">ENU20_00670</name>
</gene>
<dbReference type="Gene3D" id="2.40.50.140">
    <property type="entry name" value="Nucleic acid-binding proteins"/>
    <property type="match status" value="1"/>
</dbReference>
<dbReference type="PANTHER" id="PTHR45674">
    <property type="entry name" value="DNA LIGASE 1/3 FAMILY MEMBER"/>
    <property type="match status" value="1"/>
</dbReference>
<evidence type="ECO:0000256" key="17">
    <source>
        <dbReference type="ARBA" id="ARBA00051615"/>
    </source>
</evidence>
<comment type="cofactor">
    <cofactor evidence="2 19">
        <name>Mg(2+)</name>
        <dbReference type="ChEBI" id="CHEBI:18420"/>
    </cofactor>
</comment>
<dbReference type="GO" id="GO:0003910">
    <property type="term" value="F:DNA ligase (ATP) activity"/>
    <property type="evidence" value="ECO:0007669"/>
    <property type="project" value="UniProtKB-UniRule"/>
</dbReference>
<keyword evidence="9 19" id="KW-0547">Nucleotide-binding</keyword>
<feature type="binding site" evidence="19">
    <location>
        <position position="319"/>
    </location>
    <ligand>
        <name>ATP</name>
        <dbReference type="ChEBI" id="CHEBI:30616"/>
    </ligand>
</feature>
<dbReference type="HAMAP" id="MF_00407">
    <property type="entry name" value="DNA_ligase"/>
    <property type="match status" value="1"/>
</dbReference>
<keyword evidence="11 19" id="KW-0067">ATP-binding</keyword>
<dbReference type="InterPro" id="IPR012308">
    <property type="entry name" value="DNA_ligase_ATP-dep_N"/>
</dbReference>
<keyword evidence="10 19" id="KW-0227">DNA damage</keyword>
<dbReference type="GO" id="GO:0003677">
    <property type="term" value="F:DNA binding"/>
    <property type="evidence" value="ECO:0007669"/>
    <property type="project" value="InterPro"/>
</dbReference>
<organism evidence="22">
    <name type="scientific">Staphylothermus marinus</name>
    <dbReference type="NCBI Taxonomy" id="2280"/>
    <lineage>
        <taxon>Archaea</taxon>
        <taxon>Thermoproteota</taxon>
        <taxon>Thermoprotei</taxon>
        <taxon>Desulfurococcales</taxon>
        <taxon>Desulfurococcaceae</taxon>
        <taxon>Staphylothermus</taxon>
    </lineage>
</organism>
<feature type="active site" description="N6-AMP-lysine intermediate" evidence="19">
    <location>
        <position position="269"/>
    </location>
</feature>
<dbReference type="Pfam" id="PF04675">
    <property type="entry name" value="DNA_ligase_A_N"/>
    <property type="match status" value="1"/>
</dbReference>
<evidence type="ECO:0000256" key="19">
    <source>
        <dbReference type="HAMAP-Rule" id="MF_00407"/>
    </source>
</evidence>
<dbReference type="EC" id="6.5.1.1" evidence="19"/>
<evidence type="ECO:0000256" key="11">
    <source>
        <dbReference type="ARBA" id="ARBA00022840"/>
    </source>
</evidence>
<evidence type="ECO:0000256" key="7">
    <source>
        <dbReference type="ARBA" id="ARBA00022705"/>
    </source>
</evidence>
<dbReference type="GO" id="GO:0006273">
    <property type="term" value="P:lagging strand elongation"/>
    <property type="evidence" value="ECO:0007669"/>
    <property type="project" value="TreeGrafter"/>
</dbReference>
<dbReference type="FunFam" id="3.30.470.30:FF:000012">
    <property type="entry name" value="Probable DNA ligase"/>
    <property type="match status" value="1"/>
</dbReference>
<evidence type="ECO:0000256" key="6">
    <source>
        <dbReference type="ARBA" id="ARBA00022618"/>
    </source>
</evidence>
<evidence type="ECO:0000256" key="14">
    <source>
        <dbReference type="ARBA" id="ARBA00023204"/>
    </source>
</evidence>
<dbReference type="GO" id="GO:0006310">
    <property type="term" value="P:DNA recombination"/>
    <property type="evidence" value="ECO:0007669"/>
    <property type="project" value="UniProtKB-UniRule"/>
</dbReference>
<dbReference type="Gene3D" id="3.30.470.30">
    <property type="entry name" value="DNA ligase/mRNA capping enzyme"/>
    <property type="match status" value="1"/>
</dbReference>
<evidence type="ECO:0000256" key="15">
    <source>
        <dbReference type="ARBA" id="ARBA00023306"/>
    </source>
</evidence>
<keyword evidence="13 19" id="KW-0233">DNA recombination</keyword>
<dbReference type="Pfam" id="PF04679">
    <property type="entry name" value="DNA_ligase_A_C"/>
    <property type="match status" value="1"/>
</dbReference>
<sequence length="602" mass="67952">MSIKNLTLKDLAELFVKIEGQTSRTVITNMVVDLFRRTPPEIIDKVVYLMQGLLYPDWVGNPELGVGEKLLIKSIALSCRVSEETVERMYKQLGDLGKVAEKLKESVRSSSKAVSILSFTPETRIEGLNITDVYNRFVKIAMAQGEGSKDLKIKILAGLLSEATPVEAKFIVKFVEGALRLGIGEATIMDALAITFGDGIGSRPFVERAYNLRPDLGEIAKLLATRGIEELKNIKPRIGIPIRPMLAERLNDPRAIISKVGGEAFVEFKYDGERAQIHKSGDKVIIFSRRLENITYQYPDVVELVKNNVKANEAIIEGEIVAYDPDTGELKPFQELMRRKRKYDIHIAMKEVPVKVYLFDVLYVDNEDYTVKPLPERRRKLEEIIVENENFAIAEYIKTSSPEDLEKFFLESIEKGAEGVMVKALHSKSIYQAGVRGWLWIKYKRDYKSEMADSVDLVVVGAFYGRGRRGGKFGTLLMASYNNETGFFETVCKVGTGFKDEDLNRMNEILSPYVTSDKPVNVIANIKPDVWIRPALVAEIIGAELTLSPLHTCGLNIVKQGVGISIRFPRFIRWRPDKGPEEATTTREIIDMYNRQLKKIVE</sequence>
<keyword evidence="14 19" id="KW-0234">DNA repair</keyword>
<name>A0A7C4JKT2_STAMA</name>